<feature type="domain" description="Transposase (putative) gypsy type" evidence="3">
    <location>
        <begin position="47"/>
        <end position="112"/>
    </location>
</feature>
<feature type="coiled-coil region" evidence="1">
    <location>
        <begin position="424"/>
        <end position="479"/>
    </location>
</feature>
<keyword evidence="1" id="KW-0175">Coiled coil</keyword>
<accession>Q84TT3</accession>
<dbReference type="PANTHER" id="PTHR33026:SF7">
    <property type="entry name" value="OS03G0100275 PROTEIN"/>
    <property type="match status" value="1"/>
</dbReference>
<sequence>MDLGKSASTSAMLKKLREDGALPGRGTIEREAGGTNPQPILGRMVAIEDYVLCGFLPPPSEFLLLVLNFYGLSLLHLNPNSIAFLSIFVHLCEAYIGVEPFLDLFRFYYELRWMESNRVSGCVGFRLRDGLKSRYIPFQCPSSRSKWRNRWFYLEIKDSNPVFVVPEDQPNKIPSWTAKPPLTPSLQSFIDIIDDLRVRGLSGYEVVADFVGRRIQPLQAQAHPAYNYSRPEDATRVSPRGLSDETVECRVGQVMISGPTTASDIPVPLCEKGAAERDEAINALPLTDIIGPLADHQVASSLKVKVVKEVSDAATTSGGNVPTKPRKFSYVSGQRHKASTPSASNASPPPPRRQRIVTIGEKEARAKAARAKSEGASSASPVVASMDVVPAAGSREATPSGPEELQVEMGRLLEAGARGIGREIAEARSEAATANARADRLVRELAEAREDLTKMRELAAGNERQRKGLEDRMSELGNNLSEIRGSLRVIYTGLHQLAREYGVTSTIPANPDEFSLTSSLAKLATAMGEIPSKHAARIAEETSNGIYTGACHVLTCVSLLRPELNLREILDQGAASDTRKEVMEEVGDLGESRGQPESLAVILVLEFEPHVSPDHVDQPLDIEGRMATTSSDLEGALASQDRRIQYWKTKFEVAELERTMLAVKKEQAVETLRGREVWFNSYLKSCYTSMARVCRELRVVCGDPEESAAGYISWLNGACAQLDGISKRIDEALKQECPRSSRYARGHVLACLRDHRPHLDLEYLREGFARSRRTPTEIDHLARSMSLLAEKIFQSMDWC</sequence>
<dbReference type="EMBL" id="AC087220">
    <property type="protein sequence ID" value="AAO62324.1"/>
    <property type="molecule type" value="Genomic_DNA"/>
</dbReference>
<evidence type="ECO:0000313" key="5">
    <source>
        <dbReference type="Proteomes" id="UP000000763"/>
    </source>
</evidence>
<organism evidence="4 5">
    <name type="scientific">Oryza sativa subsp. japonica</name>
    <name type="common">Rice</name>
    <dbReference type="NCBI Taxonomy" id="39947"/>
    <lineage>
        <taxon>Eukaryota</taxon>
        <taxon>Viridiplantae</taxon>
        <taxon>Streptophyta</taxon>
        <taxon>Embryophyta</taxon>
        <taxon>Tracheophyta</taxon>
        <taxon>Spermatophyta</taxon>
        <taxon>Magnoliopsida</taxon>
        <taxon>Liliopsida</taxon>
        <taxon>Poales</taxon>
        <taxon>Poaceae</taxon>
        <taxon>BOP clade</taxon>
        <taxon>Oryzoideae</taxon>
        <taxon>Oryzeae</taxon>
        <taxon>Oryzinae</taxon>
        <taxon>Oryza</taxon>
        <taxon>Oryza sativa</taxon>
    </lineage>
</organism>
<dbReference type="PANTHER" id="PTHR33026">
    <property type="entry name" value="OS06G0360600 PROTEIN"/>
    <property type="match status" value="1"/>
</dbReference>
<dbReference type="InterPro" id="IPR007321">
    <property type="entry name" value="Transposase_28"/>
</dbReference>
<proteinExistence type="predicted"/>
<evidence type="ECO:0000259" key="3">
    <source>
        <dbReference type="Pfam" id="PF04195"/>
    </source>
</evidence>
<protein>
    <recommendedName>
        <fullName evidence="3">Transposase (putative) gypsy type domain-containing protein</fullName>
    </recommendedName>
</protein>
<evidence type="ECO:0000256" key="2">
    <source>
        <dbReference type="SAM" id="MobiDB-lite"/>
    </source>
</evidence>
<name>Q84TT3_ORYSJ</name>
<dbReference type="Pfam" id="PF04195">
    <property type="entry name" value="Transposase_28"/>
    <property type="match status" value="1"/>
</dbReference>
<reference evidence="5" key="2">
    <citation type="journal article" date="2008" name="Nucleic Acids Res.">
        <title>The rice annotation project database (RAP-DB): 2008 update.</title>
        <authorList>
            <consortium name="The rice annotation project (RAP)"/>
        </authorList>
    </citation>
    <scope>GENOME REANNOTATION</scope>
    <source>
        <strain evidence="5">cv. Nipponbare</strain>
    </source>
</reference>
<gene>
    <name evidence="4" type="primary">OSJNBb0097F01.12</name>
</gene>
<evidence type="ECO:0000313" key="4">
    <source>
        <dbReference type="EMBL" id="AAO62324.1"/>
    </source>
</evidence>
<dbReference type="AlphaFoldDB" id="Q84TT3"/>
<reference evidence="5" key="1">
    <citation type="journal article" date="2005" name="Nature">
        <title>The map-based sequence of the rice genome.</title>
        <authorList>
            <consortium name="International rice genome sequencing project (IRGSP)"/>
            <person name="Matsumoto T."/>
            <person name="Wu J."/>
            <person name="Kanamori H."/>
            <person name="Katayose Y."/>
            <person name="Fujisawa M."/>
            <person name="Namiki N."/>
            <person name="Mizuno H."/>
            <person name="Yamamoto K."/>
            <person name="Antonio B.A."/>
            <person name="Baba T."/>
            <person name="Sakata K."/>
            <person name="Nagamura Y."/>
            <person name="Aoki H."/>
            <person name="Arikawa K."/>
            <person name="Arita K."/>
            <person name="Bito T."/>
            <person name="Chiden Y."/>
            <person name="Fujitsuka N."/>
            <person name="Fukunaka R."/>
            <person name="Hamada M."/>
            <person name="Harada C."/>
            <person name="Hayashi A."/>
            <person name="Hijishita S."/>
            <person name="Honda M."/>
            <person name="Hosokawa S."/>
            <person name="Ichikawa Y."/>
            <person name="Idonuma A."/>
            <person name="Iijima M."/>
            <person name="Ikeda M."/>
            <person name="Ikeno M."/>
            <person name="Ito K."/>
            <person name="Ito S."/>
            <person name="Ito T."/>
            <person name="Ito Y."/>
            <person name="Ito Y."/>
            <person name="Iwabuchi A."/>
            <person name="Kamiya K."/>
            <person name="Karasawa W."/>
            <person name="Kurita K."/>
            <person name="Katagiri S."/>
            <person name="Kikuta A."/>
            <person name="Kobayashi H."/>
            <person name="Kobayashi N."/>
            <person name="Machita K."/>
            <person name="Maehara T."/>
            <person name="Masukawa M."/>
            <person name="Mizubayashi T."/>
            <person name="Mukai Y."/>
            <person name="Nagasaki H."/>
            <person name="Nagata Y."/>
            <person name="Naito S."/>
            <person name="Nakashima M."/>
            <person name="Nakama Y."/>
            <person name="Nakamichi Y."/>
            <person name="Nakamura M."/>
            <person name="Meguro A."/>
            <person name="Negishi M."/>
            <person name="Ohta I."/>
            <person name="Ohta T."/>
            <person name="Okamoto M."/>
            <person name="Ono N."/>
            <person name="Saji S."/>
            <person name="Sakaguchi M."/>
            <person name="Sakai K."/>
            <person name="Shibata M."/>
            <person name="Shimokawa T."/>
            <person name="Song J."/>
            <person name="Takazaki Y."/>
            <person name="Terasawa K."/>
            <person name="Tsugane M."/>
            <person name="Tsuji K."/>
            <person name="Ueda S."/>
            <person name="Waki K."/>
            <person name="Yamagata H."/>
            <person name="Yamamoto M."/>
            <person name="Yamamoto S."/>
            <person name="Yamane H."/>
            <person name="Yoshiki S."/>
            <person name="Yoshihara R."/>
            <person name="Yukawa K."/>
            <person name="Zhong H."/>
            <person name="Yano M."/>
            <person name="Yuan Q."/>
            <person name="Ouyang S."/>
            <person name="Liu J."/>
            <person name="Jones K.M."/>
            <person name="Gansberger K."/>
            <person name="Moffat K."/>
            <person name="Hill J."/>
            <person name="Bera J."/>
            <person name="Fadrosh D."/>
            <person name="Jin S."/>
            <person name="Johri S."/>
            <person name="Kim M."/>
            <person name="Overton L."/>
            <person name="Reardon M."/>
            <person name="Tsitrin T."/>
            <person name="Vuong H."/>
            <person name="Weaver B."/>
            <person name="Ciecko A."/>
            <person name="Tallon L."/>
            <person name="Jackson J."/>
            <person name="Pai G."/>
            <person name="Aken S.V."/>
            <person name="Utterback T."/>
            <person name="Reidmuller S."/>
            <person name="Feldblyum T."/>
            <person name="Hsiao J."/>
            <person name="Zismann V."/>
            <person name="Iobst S."/>
            <person name="de Vazeille A.R."/>
            <person name="Buell C.R."/>
            <person name="Ying K."/>
            <person name="Li Y."/>
            <person name="Lu T."/>
            <person name="Huang Y."/>
            <person name="Zhao Q."/>
            <person name="Feng Q."/>
            <person name="Zhang L."/>
            <person name="Zhu J."/>
            <person name="Weng Q."/>
            <person name="Mu J."/>
            <person name="Lu Y."/>
            <person name="Fan D."/>
            <person name="Liu Y."/>
            <person name="Guan J."/>
            <person name="Zhang Y."/>
            <person name="Yu S."/>
            <person name="Liu X."/>
            <person name="Zhang Y."/>
            <person name="Hong G."/>
            <person name="Han B."/>
            <person name="Choisne N."/>
            <person name="Demange N."/>
            <person name="Orjeda G."/>
            <person name="Samain S."/>
            <person name="Cattolico L."/>
            <person name="Pelletier E."/>
            <person name="Couloux A."/>
            <person name="Segurens B."/>
            <person name="Wincker P."/>
            <person name="D'Hont A."/>
            <person name="Scarpelli C."/>
            <person name="Weissenbach J."/>
            <person name="Salanoubat M."/>
            <person name="Quetier F."/>
            <person name="Yu Y."/>
            <person name="Kim H.R."/>
            <person name="Rambo T."/>
            <person name="Currie J."/>
            <person name="Collura K."/>
            <person name="Luo M."/>
            <person name="Yang T."/>
            <person name="Ammiraju J.S.S."/>
            <person name="Engler F."/>
            <person name="Soderlund C."/>
            <person name="Wing R.A."/>
            <person name="Palmer L.E."/>
            <person name="de la Bastide M."/>
            <person name="Spiegel L."/>
            <person name="Nascimento L."/>
            <person name="Zutavern T."/>
            <person name="O'Shaughnessy A."/>
            <person name="Dike S."/>
            <person name="Dedhia N."/>
            <person name="Preston R."/>
            <person name="Balija V."/>
            <person name="McCombie W.R."/>
            <person name="Chow T."/>
            <person name="Chen H."/>
            <person name="Chung M."/>
            <person name="Chen C."/>
            <person name="Shaw J."/>
            <person name="Wu H."/>
            <person name="Hsiao K."/>
            <person name="Chao Y."/>
            <person name="Chu M."/>
            <person name="Cheng C."/>
            <person name="Hour A."/>
            <person name="Lee P."/>
            <person name="Lin S."/>
            <person name="Lin Y."/>
            <person name="Liou J."/>
            <person name="Liu S."/>
            <person name="Hsing Y."/>
            <person name="Raghuvanshi S."/>
            <person name="Mohanty A."/>
            <person name="Bharti A.K."/>
            <person name="Gaur A."/>
            <person name="Gupta V."/>
            <person name="Kumar D."/>
            <person name="Ravi V."/>
            <person name="Vij S."/>
            <person name="Kapur A."/>
            <person name="Khurana P."/>
            <person name="Khurana P."/>
            <person name="Khurana J.P."/>
            <person name="Tyagi A.K."/>
            <person name="Gaikwad K."/>
            <person name="Singh A."/>
            <person name="Dalal V."/>
            <person name="Srivastava S."/>
            <person name="Dixit A."/>
            <person name="Pal A.K."/>
            <person name="Ghazi I.A."/>
            <person name="Yadav M."/>
            <person name="Pandit A."/>
            <person name="Bhargava A."/>
            <person name="Sureshbabu K."/>
            <person name="Batra K."/>
            <person name="Sharma T.R."/>
            <person name="Mohapatra T."/>
            <person name="Singh N.K."/>
            <person name="Messing J."/>
            <person name="Nelson A.B."/>
            <person name="Fuks G."/>
            <person name="Kavchok S."/>
            <person name="Keizer G."/>
            <person name="Linton E."/>
            <person name="Llaca V."/>
            <person name="Song R."/>
            <person name="Tanyolac B."/>
            <person name="Young S."/>
            <person name="Ho-Il K."/>
            <person name="Hahn J.H."/>
            <person name="Sangsakoo G."/>
            <person name="Vanavichit A."/>
            <person name="de Mattos Luiz.A.T."/>
            <person name="Zimmer P.D."/>
            <person name="Malone G."/>
            <person name="Dellagostin O."/>
            <person name="de Oliveira A.C."/>
            <person name="Bevan M."/>
            <person name="Bancroft I."/>
            <person name="Minx P."/>
            <person name="Cordum H."/>
            <person name="Wilson R."/>
            <person name="Cheng Z."/>
            <person name="Jin W."/>
            <person name="Jiang J."/>
            <person name="Leong S.A."/>
            <person name="Iwama H."/>
            <person name="Gojobori T."/>
            <person name="Itoh T."/>
            <person name="Niimura Y."/>
            <person name="Fujii Y."/>
            <person name="Habara T."/>
            <person name="Sakai H."/>
            <person name="Sato Y."/>
            <person name="Wilson G."/>
            <person name="Kumar K."/>
            <person name="McCouch S."/>
            <person name="Juretic N."/>
            <person name="Hoen D."/>
            <person name="Wright S."/>
            <person name="Bruskiewich R."/>
            <person name="Bureau T."/>
            <person name="Miyao A."/>
            <person name="Hirochika H."/>
            <person name="Nishikawa T."/>
            <person name="Kadowaki K."/>
            <person name="Sugiura M."/>
            <person name="Burr B."/>
            <person name="Sasaki T."/>
        </authorList>
    </citation>
    <scope>NUCLEOTIDE SEQUENCE [LARGE SCALE GENOMIC DNA]</scope>
    <source>
        <strain evidence="5">cv. Nipponbare</strain>
    </source>
</reference>
<evidence type="ECO:0000256" key="1">
    <source>
        <dbReference type="SAM" id="Coils"/>
    </source>
</evidence>
<feature type="region of interest" description="Disordered" evidence="2">
    <location>
        <begin position="312"/>
        <end position="382"/>
    </location>
</feature>
<dbReference type="Proteomes" id="UP000000763">
    <property type="component" value="Chromosome 3"/>
</dbReference>